<feature type="signal peptide" evidence="1">
    <location>
        <begin position="1"/>
        <end position="27"/>
    </location>
</feature>
<keyword evidence="1" id="KW-0732">Signal</keyword>
<name>A0ABW5G7E9_9PSEU</name>
<reference evidence="3" key="1">
    <citation type="journal article" date="2019" name="Int. J. Syst. Evol. Microbiol.">
        <title>The Global Catalogue of Microorganisms (GCM) 10K type strain sequencing project: providing services to taxonomists for standard genome sequencing and annotation.</title>
        <authorList>
            <consortium name="The Broad Institute Genomics Platform"/>
            <consortium name="The Broad Institute Genome Sequencing Center for Infectious Disease"/>
            <person name="Wu L."/>
            <person name="Ma J."/>
        </authorList>
    </citation>
    <scope>NUCLEOTIDE SEQUENCE [LARGE SCALE GENOMIC DNA]</scope>
    <source>
        <strain evidence="3">CGMCC 4.7643</strain>
    </source>
</reference>
<evidence type="ECO:0000313" key="2">
    <source>
        <dbReference type="EMBL" id="MFD2456963.1"/>
    </source>
</evidence>
<keyword evidence="3" id="KW-1185">Reference proteome</keyword>
<comment type="caution">
    <text evidence="2">The sequence shown here is derived from an EMBL/GenBank/DDBJ whole genome shotgun (WGS) entry which is preliminary data.</text>
</comment>
<dbReference type="RefSeq" id="WP_345401765.1">
    <property type="nucleotide sequence ID" value="NZ_BAABHG010000013.1"/>
</dbReference>
<sequence>MKFVKASAVGALGTLTMALAASTPASAGTAPGGVRVTSVAKDDCAFAVYNNDGQHCFGENGPHDIYIDQVSLVCSNRGWADYAWSPNPGEPHKAGHVTAGSCDDFRPVPGNTVVDWFDLHA</sequence>
<protein>
    <recommendedName>
        <fullName evidence="4">Secreted protein</fullName>
    </recommendedName>
</protein>
<proteinExistence type="predicted"/>
<evidence type="ECO:0000313" key="3">
    <source>
        <dbReference type="Proteomes" id="UP001597419"/>
    </source>
</evidence>
<gene>
    <name evidence="2" type="ORF">ACFSYJ_00060</name>
</gene>
<dbReference type="Proteomes" id="UP001597419">
    <property type="component" value="Unassembled WGS sequence"/>
</dbReference>
<dbReference type="EMBL" id="JBHUKU010000001">
    <property type="protein sequence ID" value="MFD2456963.1"/>
    <property type="molecule type" value="Genomic_DNA"/>
</dbReference>
<organism evidence="2 3">
    <name type="scientific">Amycolatopsis samaneae</name>
    <dbReference type="NCBI Taxonomy" id="664691"/>
    <lineage>
        <taxon>Bacteria</taxon>
        <taxon>Bacillati</taxon>
        <taxon>Actinomycetota</taxon>
        <taxon>Actinomycetes</taxon>
        <taxon>Pseudonocardiales</taxon>
        <taxon>Pseudonocardiaceae</taxon>
        <taxon>Amycolatopsis</taxon>
    </lineage>
</organism>
<evidence type="ECO:0008006" key="4">
    <source>
        <dbReference type="Google" id="ProtNLM"/>
    </source>
</evidence>
<evidence type="ECO:0000256" key="1">
    <source>
        <dbReference type="SAM" id="SignalP"/>
    </source>
</evidence>
<feature type="chain" id="PRO_5045419371" description="Secreted protein" evidence="1">
    <location>
        <begin position="28"/>
        <end position="121"/>
    </location>
</feature>
<accession>A0ABW5G7E9</accession>